<gene>
    <name evidence="1" type="ORF">SI7747_05006572</name>
</gene>
<dbReference type="EMBL" id="CACRZD030000005">
    <property type="protein sequence ID" value="CAA6660153.1"/>
    <property type="molecule type" value="Genomic_DNA"/>
</dbReference>
<proteinExistence type="predicted"/>
<evidence type="ECO:0000313" key="1">
    <source>
        <dbReference type="EMBL" id="CAA2620403.1"/>
    </source>
</evidence>
<sequence>MRLQKESKELGTQAESRIQPGVANRKLVFRLIRHEGLSHPRAIYQQRAAAEQTRFGLLVAEKTQAHANVMRARRVAKSTFHQGEMERRRMKEDLEEQLQRHCEVLSF</sequence>
<organism evidence="1">
    <name type="scientific">Spirodela intermedia</name>
    <name type="common">Intermediate duckweed</name>
    <dbReference type="NCBI Taxonomy" id="51605"/>
    <lineage>
        <taxon>Eukaryota</taxon>
        <taxon>Viridiplantae</taxon>
        <taxon>Streptophyta</taxon>
        <taxon>Embryophyta</taxon>
        <taxon>Tracheophyta</taxon>
        <taxon>Spermatophyta</taxon>
        <taxon>Magnoliopsida</taxon>
        <taxon>Liliopsida</taxon>
        <taxon>Araceae</taxon>
        <taxon>Lemnoideae</taxon>
        <taxon>Spirodela</taxon>
    </lineage>
</organism>
<protein>
    <submittedName>
        <fullName evidence="1">Uncharacterized protein</fullName>
    </submittedName>
</protein>
<accession>A0A7I8IQS3</accession>
<dbReference type="EMBL" id="LR743592">
    <property type="protein sequence ID" value="CAA2620403.1"/>
    <property type="molecule type" value="Genomic_DNA"/>
</dbReference>
<reference evidence="1 2" key="1">
    <citation type="submission" date="2019-12" db="EMBL/GenBank/DDBJ databases">
        <authorList>
            <person name="Scholz U."/>
            <person name="Mascher M."/>
            <person name="Fiebig A."/>
        </authorList>
    </citation>
    <scope>NUCLEOTIDE SEQUENCE</scope>
</reference>
<name>A0A7I8IQS3_SPIIN</name>
<keyword evidence="2" id="KW-1185">Reference proteome</keyword>
<evidence type="ECO:0000313" key="2">
    <source>
        <dbReference type="Proteomes" id="UP001189122"/>
    </source>
</evidence>
<dbReference type="Proteomes" id="UP001189122">
    <property type="component" value="Unassembled WGS sequence"/>
</dbReference>
<dbReference type="AlphaFoldDB" id="A0A7I8IQS3"/>